<dbReference type="InterPro" id="IPR009594">
    <property type="entry name" value="Tscrpt_reg_HTH_AraC_N"/>
</dbReference>
<keyword evidence="2" id="KW-0804">Transcription</keyword>
<feature type="domain" description="HTH araC/xylS-type" evidence="3">
    <location>
        <begin position="202"/>
        <end position="300"/>
    </location>
</feature>
<sequence length="311" mass="34900">MVKKHSYSTQLRPDQQAMAGIIARHVPETADWASPIPNLLLFRRDQPTEPDFCLLEPSVVLVVQGTKRIMVGGEAFPYNTSNFLITSLDLPATSQVLEASDDEPCLGLALKLDIRILAEQIAQGVLPSNSERGNGMSVGLGTMTPEILAPLRRLVDLLEEPEAIGVLAPLIQREIHYRLLRSDRASLLRQIASVDSHSYRIAKAVDWLKTHYASPLRVDELASLVQMSAPTFHHHFRQLTSKSPLQYQKWLRLSEAKRLMLNEHLDASSAAFKVGYESPSQFNREYSRLYGMPPKRDIEHLRQQAGGMVMS</sequence>
<dbReference type="InterPro" id="IPR009057">
    <property type="entry name" value="Homeodomain-like_sf"/>
</dbReference>
<dbReference type="EMBL" id="SRLE01000011">
    <property type="protein sequence ID" value="TGD72235.1"/>
    <property type="molecule type" value="Genomic_DNA"/>
</dbReference>
<dbReference type="Pfam" id="PF06719">
    <property type="entry name" value="AraC_N"/>
    <property type="match status" value="1"/>
</dbReference>
<evidence type="ECO:0000256" key="2">
    <source>
        <dbReference type="ARBA" id="ARBA00023163"/>
    </source>
</evidence>
<dbReference type="InterPro" id="IPR018060">
    <property type="entry name" value="HTH_AraC"/>
</dbReference>
<dbReference type="PANTHER" id="PTHR43436:SF1">
    <property type="entry name" value="TRANSCRIPTIONAL REGULATORY PROTEIN"/>
    <property type="match status" value="1"/>
</dbReference>
<dbReference type="PANTHER" id="PTHR43436">
    <property type="entry name" value="ARAC-FAMILY TRANSCRIPTIONAL REGULATOR"/>
    <property type="match status" value="1"/>
</dbReference>
<reference evidence="4 5" key="1">
    <citation type="submission" date="2019-04" db="EMBL/GenBank/DDBJ databases">
        <title>Taxonomy of novel Haliea sp. from mangrove soil of West Coast of India.</title>
        <authorList>
            <person name="Verma A."/>
            <person name="Kumar P."/>
            <person name="Krishnamurthi S."/>
        </authorList>
    </citation>
    <scope>NUCLEOTIDE SEQUENCE [LARGE SCALE GENOMIC DNA]</scope>
    <source>
        <strain evidence="4 5">SAOS-164</strain>
    </source>
</reference>
<dbReference type="SMART" id="SM00342">
    <property type="entry name" value="HTH_ARAC"/>
    <property type="match status" value="1"/>
</dbReference>
<comment type="caution">
    <text evidence="4">The sequence shown here is derived from an EMBL/GenBank/DDBJ whole genome shotgun (WGS) entry which is preliminary data.</text>
</comment>
<evidence type="ECO:0000313" key="5">
    <source>
        <dbReference type="Proteomes" id="UP000298050"/>
    </source>
</evidence>
<gene>
    <name evidence="4" type="ORF">E4634_16355</name>
</gene>
<organism evidence="4 5">
    <name type="scientific">Mangrovimicrobium sediminis</name>
    <dbReference type="NCBI Taxonomy" id="2562682"/>
    <lineage>
        <taxon>Bacteria</taxon>
        <taxon>Pseudomonadati</taxon>
        <taxon>Pseudomonadota</taxon>
        <taxon>Gammaproteobacteria</taxon>
        <taxon>Cellvibrionales</taxon>
        <taxon>Halieaceae</taxon>
        <taxon>Mangrovimicrobium</taxon>
    </lineage>
</organism>
<dbReference type="SUPFAM" id="SSF46689">
    <property type="entry name" value="Homeodomain-like"/>
    <property type="match status" value="2"/>
</dbReference>
<dbReference type="GO" id="GO:0043565">
    <property type="term" value="F:sequence-specific DNA binding"/>
    <property type="evidence" value="ECO:0007669"/>
    <property type="project" value="InterPro"/>
</dbReference>
<proteinExistence type="predicted"/>
<evidence type="ECO:0000256" key="1">
    <source>
        <dbReference type="ARBA" id="ARBA00023015"/>
    </source>
</evidence>
<protein>
    <submittedName>
        <fullName evidence="4">AraC family transcriptional regulator</fullName>
    </submittedName>
</protein>
<dbReference type="GO" id="GO:0003700">
    <property type="term" value="F:DNA-binding transcription factor activity"/>
    <property type="evidence" value="ECO:0007669"/>
    <property type="project" value="InterPro"/>
</dbReference>
<dbReference type="PROSITE" id="PS01124">
    <property type="entry name" value="HTH_ARAC_FAMILY_2"/>
    <property type="match status" value="1"/>
</dbReference>
<dbReference type="RefSeq" id="WP_135445724.1">
    <property type="nucleotide sequence ID" value="NZ_SRLE01000011.1"/>
</dbReference>
<dbReference type="Gene3D" id="1.10.10.60">
    <property type="entry name" value="Homeodomain-like"/>
    <property type="match status" value="2"/>
</dbReference>
<dbReference type="Proteomes" id="UP000298050">
    <property type="component" value="Unassembled WGS sequence"/>
</dbReference>
<dbReference type="OrthoDB" id="34150at2"/>
<evidence type="ECO:0000313" key="4">
    <source>
        <dbReference type="EMBL" id="TGD72235.1"/>
    </source>
</evidence>
<dbReference type="AlphaFoldDB" id="A0A4Z0LYR8"/>
<name>A0A4Z0LYR8_9GAMM</name>
<keyword evidence="5" id="KW-1185">Reference proteome</keyword>
<accession>A0A4Z0LYR8</accession>
<keyword evidence="1" id="KW-0805">Transcription regulation</keyword>
<evidence type="ECO:0000259" key="3">
    <source>
        <dbReference type="PROSITE" id="PS01124"/>
    </source>
</evidence>
<dbReference type="Pfam" id="PF12833">
    <property type="entry name" value="HTH_18"/>
    <property type="match status" value="1"/>
</dbReference>